<evidence type="ECO:0000256" key="9">
    <source>
        <dbReference type="ARBA" id="ARBA00022842"/>
    </source>
</evidence>
<dbReference type="RefSeq" id="YP_009131217.1">
    <property type="nucleotide sequence ID" value="NC_026849.1"/>
</dbReference>
<comment type="similarity">
    <text evidence="2 16">Belongs to the cytochrome c oxidase subunit 2 family.</text>
</comment>
<dbReference type="PRINTS" id="PR01166">
    <property type="entry name" value="CYCOXIDASEII"/>
</dbReference>
<keyword evidence="12 17" id="KW-1133">Transmembrane helix</keyword>
<comment type="catalytic activity">
    <reaction evidence="15">
        <text>4 Fe(II)-[cytochrome c] + O2 + 8 H(+)(in) = 4 Fe(III)-[cytochrome c] + 2 H2O + 4 H(+)(out)</text>
        <dbReference type="Rhea" id="RHEA:11436"/>
        <dbReference type="Rhea" id="RHEA-COMP:10350"/>
        <dbReference type="Rhea" id="RHEA-COMP:14399"/>
        <dbReference type="ChEBI" id="CHEBI:15377"/>
        <dbReference type="ChEBI" id="CHEBI:15378"/>
        <dbReference type="ChEBI" id="CHEBI:15379"/>
        <dbReference type="ChEBI" id="CHEBI:29033"/>
        <dbReference type="ChEBI" id="CHEBI:29034"/>
        <dbReference type="EC" id="7.1.1.9"/>
    </reaction>
    <physiologicalReaction direction="left-to-right" evidence="15">
        <dbReference type="Rhea" id="RHEA:11437"/>
    </physiologicalReaction>
</comment>
<dbReference type="SUPFAM" id="SSF49503">
    <property type="entry name" value="Cupredoxins"/>
    <property type="match status" value="1"/>
</dbReference>
<dbReference type="PANTHER" id="PTHR22888:SF9">
    <property type="entry name" value="CYTOCHROME C OXIDASE SUBUNIT 2"/>
    <property type="match status" value="1"/>
</dbReference>
<gene>
    <name evidence="20" type="primary">cox2</name>
</gene>
<evidence type="ECO:0000256" key="10">
    <source>
        <dbReference type="ARBA" id="ARBA00022967"/>
    </source>
</evidence>
<evidence type="ECO:0000256" key="1">
    <source>
        <dbReference type="ARBA" id="ARBA00004448"/>
    </source>
</evidence>
<keyword evidence="9" id="KW-0460">Magnesium</keyword>
<dbReference type="GO" id="GO:0005743">
    <property type="term" value="C:mitochondrial inner membrane"/>
    <property type="evidence" value="ECO:0007669"/>
    <property type="project" value="UniProtKB-SubCell"/>
</dbReference>
<organism evidence="20">
    <name type="scientific">Nuttallina californica</name>
    <dbReference type="NCBI Taxonomy" id="413430"/>
    <lineage>
        <taxon>Eukaryota</taxon>
        <taxon>Metazoa</taxon>
        <taxon>Spiralia</taxon>
        <taxon>Lophotrochozoa</taxon>
        <taxon>Mollusca</taxon>
        <taxon>Polyplacophora</taxon>
        <taxon>Neoloricata</taxon>
        <taxon>Chitonida</taxon>
        <taxon>Acanthochitonina</taxon>
        <taxon>Tonicellidae</taxon>
        <taxon>Tonicellinae</taxon>
        <taxon>Nuttallina</taxon>
    </lineage>
</organism>
<evidence type="ECO:0000256" key="12">
    <source>
        <dbReference type="ARBA" id="ARBA00022989"/>
    </source>
</evidence>
<feature type="transmembrane region" description="Helical" evidence="17">
    <location>
        <begin position="37"/>
        <end position="57"/>
    </location>
</feature>
<evidence type="ECO:0000256" key="7">
    <source>
        <dbReference type="ARBA" id="ARBA00022723"/>
    </source>
</evidence>
<dbReference type="InterPro" id="IPR011759">
    <property type="entry name" value="Cyt_c_oxidase_su2_TM_dom"/>
</dbReference>
<comment type="subcellular location">
    <subcellularLocation>
        <location evidence="1 16">Mitochondrion inner membrane</location>
        <topology evidence="1 16">Multi-pass membrane protein</topology>
    </subcellularLocation>
</comment>
<keyword evidence="10" id="KW-1278">Translocase</keyword>
<evidence type="ECO:0000256" key="14">
    <source>
        <dbReference type="ARBA" id="ARBA00023136"/>
    </source>
</evidence>
<dbReference type="PROSITE" id="PS00078">
    <property type="entry name" value="COX2"/>
    <property type="match status" value="1"/>
</dbReference>
<sequence>MLSAFQSTLNPSTLTGQFFQDGASSLMEEMIFFHDHAMMILIGILMVILYLVAFLSLNKATSLNDKESHKVEFMWAIGPSLVLVFLLFPSIQLLYLSDEINQPTLTIKAVGHQWYWSYEYSDFLDINFSSYMMLTDDISKGESRLLEVDNRLTIPSNMRIRMLVTSEDVIHSWTVPTMGVKVDAVPGRLNQTGFLSNFTGLFFGQCSEICGANHSFMPIVLEVINPSTFENWVQEMIQSDS</sequence>
<name>A0A0E3DE41_9MOLL</name>
<dbReference type="SUPFAM" id="SSF81464">
    <property type="entry name" value="Cytochrome c oxidase subunit II-like, transmembrane region"/>
    <property type="match status" value="1"/>
</dbReference>
<dbReference type="FunFam" id="2.60.40.420:FF:000001">
    <property type="entry name" value="Cytochrome c oxidase subunit 2"/>
    <property type="match status" value="1"/>
</dbReference>
<accession>A0A0E3DE41</accession>
<dbReference type="CTD" id="4513"/>
<dbReference type="InterPro" id="IPR008972">
    <property type="entry name" value="Cupredoxin"/>
</dbReference>
<reference evidence="20" key="1">
    <citation type="journal article" date="2015" name="J. Nat. Hist.">
        <title>Molecular phylogeny of Acanthochitonina (Mollusca: Polyplacophora: Chitonida): three new mitochondrial genomes, rearranged gene orders and systematics.</title>
        <authorList>
            <person name="Irisarri I."/>
            <person name="Eernisse D.J."/>
            <person name="Zardoya R."/>
        </authorList>
    </citation>
    <scope>NUCLEOTIDE SEQUENCE</scope>
</reference>
<evidence type="ECO:0000259" key="19">
    <source>
        <dbReference type="PROSITE" id="PS50999"/>
    </source>
</evidence>
<dbReference type="PANTHER" id="PTHR22888">
    <property type="entry name" value="CYTOCHROME C OXIDASE, SUBUNIT II"/>
    <property type="match status" value="1"/>
</dbReference>
<dbReference type="GO" id="GO:0004129">
    <property type="term" value="F:cytochrome-c oxidase activity"/>
    <property type="evidence" value="ECO:0007669"/>
    <property type="project" value="UniProtKB-EC"/>
</dbReference>
<dbReference type="InterPro" id="IPR045187">
    <property type="entry name" value="CcO_II"/>
</dbReference>
<protein>
    <recommendedName>
        <fullName evidence="3 16">Cytochrome c oxidase subunit 2</fullName>
    </recommendedName>
</protein>
<keyword evidence="7 16" id="KW-0479">Metal-binding</keyword>
<dbReference type="GO" id="GO:0016491">
    <property type="term" value="F:oxidoreductase activity"/>
    <property type="evidence" value="ECO:0007669"/>
    <property type="project" value="InterPro"/>
</dbReference>
<keyword evidence="16 20" id="KW-0496">Mitochondrion</keyword>
<evidence type="ECO:0000259" key="18">
    <source>
        <dbReference type="PROSITE" id="PS50857"/>
    </source>
</evidence>
<dbReference type="PROSITE" id="PS50857">
    <property type="entry name" value="COX2_CUA"/>
    <property type="match status" value="1"/>
</dbReference>
<dbReference type="GO" id="GO:0005507">
    <property type="term" value="F:copper ion binding"/>
    <property type="evidence" value="ECO:0007669"/>
    <property type="project" value="InterPro"/>
</dbReference>
<dbReference type="GeneID" id="24145809"/>
<geneLocation type="mitochondrion" evidence="20"/>
<keyword evidence="14 16" id="KW-0472">Membrane</keyword>
<evidence type="ECO:0000256" key="6">
    <source>
        <dbReference type="ARBA" id="ARBA00022692"/>
    </source>
</evidence>
<dbReference type="Pfam" id="PF02790">
    <property type="entry name" value="COX2_TM"/>
    <property type="match status" value="1"/>
</dbReference>
<evidence type="ECO:0000256" key="15">
    <source>
        <dbReference type="ARBA" id="ARBA00049512"/>
    </source>
</evidence>
<keyword evidence="11 16" id="KW-0249">Electron transport</keyword>
<dbReference type="Gene3D" id="1.10.287.90">
    <property type="match status" value="1"/>
</dbReference>
<evidence type="ECO:0000256" key="16">
    <source>
        <dbReference type="RuleBase" id="RU000457"/>
    </source>
</evidence>
<evidence type="ECO:0000256" key="4">
    <source>
        <dbReference type="ARBA" id="ARBA00022448"/>
    </source>
</evidence>
<dbReference type="InterPro" id="IPR001505">
    <property type="entry name" value="Copper_CuA"/>
</dbReference>
<dbReference type="InterPro" id="IPR034210">
    <property type="entry name" value="CcO_II_C"/>
</dbReference>
<dbReference type="NCBIfam" id="TIGR02866">
    <property type="entry name" value="CoxB"/>
    <property type="match status" value="1"/>
</dbReference>
<dbReference type="CDD" id="cd13912">
    <property type="entry name" value="CcO_II_C"/>
    <property type="match status" value="1"/>
</dbReference>
<evidence type="ECO:0000256" key="3">
    <source>
        <dbReference type="ARBA" id="ARBA00015946"/>
    </source>
</evidence>
<dbReference type="InterPro" id="IPR002429">
    <property type="entry name" value="CcO_II-like_C"/>
</dbReference>
<dbReference type="Pfam" id="PF00116">
    <property type="entry name" value="COX2"/>
    <property type="match status" value="1"/>
</dbReference>
<feature type="domain" description="Cytochrome oxidase subunit II transmembrane region profile" evidence="19">
    <location>
        <begin position="11"/>
        <end position="101"/>
    </location>
</feature>
<keyword evidence="13 16" id="KW-0186">Copper</keyword>
<proteinExistence type="inferred from homology"/>
<dbReference type="EMBL" id="KJ569362">
    <property type="protein sequence ID" value="AIA77066.1"/>
    <property type="molecule type" value="Genomic_DNA"/>
</dbReference>
<dbReference type="InterPro" id="IPR036257">
    <property type="entry name" value="Cyt_c_oxidase_su2_TM_sf"/>
</dbReference>
<evidence type="ECO:0000256" key="5">
    <source>
        <dbReference type="ARBA" id="ARBA00022660"/>
    </source>
</evidence>
<dbReference type="InterPro" id="IPR014222">
    <property type="entry name" value="Cyt_c_oxidase_su2"/>
</dbReference>
<keyword evidence="8 16" id="KW-0999">Mitochondrion inner membrane</keyword>
<dbReference type="Gene3D" id="2.60.40.420">
    <property type="entry name" value="Cupredoxins - blue copper proteins"/>
    <property type="match status" value="1"/>
</dbReference>
<evidence type="ECO:0000256" key="2">
    <source>
        <dbReference type="ARBA" id="ARBA00007866"/>
    </source>
</evidence>
<dbReference type="AlphaFoldDB" id="A0A0E3DE41"/>
<dbReference type="PROSITE" id="PS50999">
    <property type="entry name" value="COX2_TM"/>
    <property type="match status" value="1"/>
</dbReference>
<keyword evidence="5 16" id="KW-0679">Respiratory chain</keyword>
<feature type="domain" description="Cytochrome oxidase subunit II copper A binding" evidence="18">
    <location>
        <begin position="102"/>
        <end position="235"/>
    </location>
</feature>
<comment type="cofactor">
    <cofactor evidence="16">
        <name>Cu cation</name>
        <dbReference type="ChEBI" id="CHEBI:23378"/>
    </cofactor>
    <text evidence="16">Binds a copper A center.</text>
</comment>
<evidence type="ECO:0000256" key="13">
    <source>
        <dbReference type="ARBA" id="ARBA00023008"/>
    </source>
</evidence>
<evidence type="ECO:0000256" key="11">
    <source>
        <dbReference type="ARBA" id="ARBA00022982"/>
    </source>
</evidence>
<comment type="function">
    <text evidence="16">Component of the cytochrome c oxidase, the last enzyme in the mitochondrial electron transport chain which drives oxidative phosphorylation. The respiratory chain contains 3 multisubunit complexes succinate dehydrogenase (complex II, CII), ubiquinol-cytochrome c oxidoreductase (cytochrome b-c1 complex, complex III, CIII) and cytochrome c oxidase (complex IV, CIV), that cooperate to transfer electrons derived from NADH and succinate to molecular oxygen, creating an electrochemical gradient over the inner membrane that drives transmembrane transport and the ATP synthase. Cytochrome c oxidase is the component of the respiratory chain that catalyzes the reduction of oxygen to water. Electrons originating from reduced cytochrome c in the intermembrane space (IMS) are transferred via the dinuclear copper A center (CU(A)) of subunit 2 and heme A of subunit 1 to the active site in subunit 1, a binuclear center (BNC) formed by heme A3 and copper B (CU(B)). The BNC reduces molecular oxygen to 2 water molecules using 4 electrons from cytochrome c in the IMS and 4 protons from the mitochondrial matrix.</text>
</comment>
<feature type="transmembrane region" description="Helical" evidence="17">
    <location>
        <begin position="73"/>
        <end position="95"/>
    </location>
</feature>
<keyword evidence="4 16" id="KW-0813">Transport</keyword>
<evidence type="ECO:0000256" key="17">
    <source>
        <dbReference type="SAM" id="Phobius"/>
    </source>
</evidence>
<evidence type="ECO:0000313" key="20">
    <source>
        <dbReference type="EMBL" id="AIA77066.1"/>
    </source>
</evidence>
<evidence type="ECO:0000256" key="8">
    <source>
        <dbReference type="ARBA" id="ARBA00022792"/>
    </source>
</evidence>
<keyword evidence="6 16" id="KW-0812">Transmembrane</keyword>
<dbReference type="GO" id="GO:0042773">
    <property type="term" value="P:ATP synthesis coupled electron transport"/>
    <property type="evidence" value="ECO:0007669"/>
    <property type="project" value="TreeGrafter"/>
</dbReference>